<dbReference type="InterPro" id="IPR042095">
    <property type="entry name" value="SUMF_sf"/>
</dbReference>
<dbReference type="SUPFAM" id="SSF56436">
    <property type="entry name" value="C-type lectin-like"/>
    <property type="match status" value="1"/>
</dbReference>
<dbReference type="EC" id="2.7.11.1" evidence="1"/>
<dbReference type="InterPro" id="IPR011009">
    <property type="entry name" value="Kinase-like_dom_sf"/>
</dbReference>
<keyword evidence="7" id="KW-1185">Reference proteome</keyword>
<reference evidence="6 7" key="1">
    <citation type="journal article" date="2022" name="bioRxiv">
        <title>Ecology and evolution of chlamydial symbionts of arthropods.</title>
        <authorList>
            <person name="Halter T."/>
            <person name="Koestlbacher S."/>
            <person name="Collingro A."/>
            <person name="Sixt B.S."/>
            <person name="Toenshoff E.R."/>
            <person name="Hendrickx F."/>
            <person name="Kostanjsek R."/>
            <person name="Horn M."/>
        </authorList>
    </citation>
    <scope>NUCLEOTIDE SEQUENCE [LARGE SCALE GENOMIC DNA]</scope>
    <source>
        <strain evidence="6">W744xW776</strain>
    </source>
</reference>
<dbReference type="Pfam" id="PF00069">
    <property type="entry name" value="Pkinase"/>
    <property type="match status" value="1"/>
</dbReference>
<keyword evidence="6" id="KW-0808">Transferase</keyword>
<dbReference type="Gene3D" id="1.10.510.10">
    <property type="entry name" value="Transferase(Phosphotransferase) domain 1"/>
    <property type="match status" value="1"/>
</dbReference>
<dbReference type="InterPro" id="IPR000719">
    <property type="entry name" value="Prot_kinase_dom"/>
</dbReference>
<proteinExistence type="predicted"/>
<dbReference type="PANTHER" id="PTHR23150:SF19">
    <property type="entry name" value="FORMYLGLYCINE-GENERATING ENZYME"/>
    <property type="match status" value="1"/>
</dbReference>
<accession>A0ABX8V7E5</accession>
<dbReference type="EMBL" id="CP075587">
    <property type="protein sequence ID" value="QYF48940.1"/>
    <property type="molecule type" value="Genomic_DNA"/>
</dbReference>
<dbReference type="PANTHER" id="PTHR23150">
    <property type="entry name" value="SULFATASE MODIFYING FACTOR 1, 2"/>
    <property type="match status" value="1"/>
</dbReference>
<dbReference type="InterPro" id="IPR005532">
    <property type="entry name" value="SUMF_dom"/>
</dbReference>
<dbReference type="PROSITE" id="PS50011">
    <property type="entry name" value="PROTEIN_KINASE_DOM"/>
    <property type="match status" value="1"/>
</dbReference>
<dbReference type="Gene3D" id="3.30.200.20">
    <property type="entry name" value="Phosphorylase Kinase, domain 1"/>
    <property type="match status" value="1"/>
</dbReference>
<comment type="catalytic activity">
    <reaction evidence="3">
        <text>L-threonyl-[protein] + ATP = O-phospho-L-threonyl-[protein] + ADP + H(+)</text>
        <dbReference type="Rhea" id="RHEA:46608"/>
        <dbReference type="Rhea" id="RHEA-COMP:11060"/>
        <dbReference type="Rhea" id="RHEA-COMP:11605"/>
        <dbReference type="ChEBI" id="CHEBI:15378"/>
        <dbReference type="ChEBI" id="CHEBI:30013"/>
        <dbReference type="ChEBI" id="CHEBI:30616"/>
        <dbReference type="ChEBI" id="CHEBI:61977"/>
        <dbReference type="ChEBI" id="CHEBI:456216"/>
        <dbReference type="EC" id="2.7.11.1"/>
    </reaction>
</comment>
<dbReference type="InterPro" id="IPR016187">
    <property type="entry name" value="CTDL_fold"/>
</dbReference>
<keyword evidence="2 6" id="KW-0418">Kinase</keyword>
<organism evidence="6 7">
    <name type="scientific">Candidatus Rhabdochlamydia oedothoracis</name>
    <dbReference type="NCBI Taxonomy" id="2720720"/>
    <lineage>
        <taxon>Bacteria</taxon>
        <taxon>Pseudomonadati</taxon>
        <taxon>Chlamydiota</taxon>
        <taxon>Chlamydiia</taxon>
        <taxon>Parachlamydiales</taxon>
        <taxon>Candidatus Rhabdochlamydiaceae</taxon>
        <taxon>Candidatus Rhabdochlamydia</taxon>
    </lineage>
</organism>
<evidence type="ECO:0000256" key="3">
    <source>
        <dbReference type="ARBA" id="ARBA00047899"/>
    </source>
</evidence>
<gene>
    <name evidence="6" type="ORF">RHABOEDO_001183</name>
</gene>
<evidence type="ECO:0000256" key="1">
    <source>
        <dbReference type="ARBA" id="ARBA00012513"/>
    </source>
</evidence>
<dbReference type="SUPFAM" id="SSF56112">
    <property type="entry name" value="Protein kinase-like (PK-like)"/>
    <property type="match status" value="1"/>
</dbReference>
<dbReference type="Pfam" id="PF03781">
    <property type="entry name" value="FGE-sulfatase"/>
    <property type="match status" value="1"/>
</dbReference>
<evidence type="ECO:0000313" key="6">
    <source>
        <dbReference type="EMBL" id="QYF48940.1"/>
    </source>
</evidence>
<evidence type="ECO:0000256" key="2">
    <source>
        <dbReference type="ARBA" id="ARBA00022777"/>
    </source>
</evidence>
<evidence type="ECO:0000313" key="7">
    <source>
        <dbReference type="Proteomes" id="UP000826014"/>
    </source>
</evidence>
<protein>
    <recommendedName>
        <fullName evidence="1">non-specific serine/threonine protein kinase</fullName>
        <ecNumber evidence="1">2.7.11.1</ecNumber>
    </recommendedName>
</protein>
<name>A0ABX8V7E5_9BACT</name>
<evidence type="ECO:0000256" key="4">
    <source>
        <dbReference type="ARBA" id="ARBA00048679"/>
    </source>
</evidence>
<dbReference type="RefSeq" id="WP_215217363.1">
    <property type="nucleotide sequence ID" value="NZ_CP075587.1"/>
</dbReference>
<dbReference type="Proteomes" id="UP000826014">
    <property type="component" value="Chromosome"/>
</dbReference>
<dbReference type="GO" id="GO:0004674">
    <property type="term" value="F:protein serine/threonine kinase activity"/>
    <property type="evidence" value="ECO:0007669"/>
    <property type="project" value="UniProtKB-EC"/>
</dbReference>
<dbReference type="Gene3D" id="3.90.1580.10">
    <property type="entry name" value="paralog of FGE (formylglycine-generating enzyme)"/>
    <property type="match status" value="1"/>
</dbReference>
<comment type="catalytic activity">
    <reaction evidence="4">
        <text>L-seryl-[protein] + ATP = O-phospho-L-seryl-[protein] + ADP + H(+)</text>
        <dbReference type="Rhea" id="RHEA:17989"/>
        <dbReference type="Rhea" id="RHEA-COMP:9863"/>
        <dbReference type="Rhea" id="RHEA-COMP:11604"/>
        <dbReference type="ChEBI" id="CHEBI:15378"/>
        <dbReference type="ChEBI" id="CHEBI:29999"/>
        <dbReference type="ChEBI" id="CHEBI:30616"/>
        <dbReference type="ChEBI" id="CHEBI:83421"/>
        <dbReference type="ChEBI" id="CHEBI:456216"/>
        <dbReference type="EC" id="2.7.11.1"/>
    </reaction>
</comment>
<dbReference type="InterPro" id="IPR051043">
    <property type="entry name" value="Sulfatase_Mod_Factor_Kinase"/>
</dbReference>
<dbReference type="CDD" id="cd14014">
    <property type="entry name" value="STKc_PknB_like"/>
    <property type="match status" value="1"/>
</dbReference>
<feature type="domain" description="Protein kinase" evidence="5">
    <location>
        <begin position="9"/>
        <end position="301"/>
    </location>
</feature>
<sequence length="620" mass="70680">MIMTHFGDYELLRPLGRGALGQTYLAEHRLLQKQYIVKILPEELSSDADFITRFETHIVQLAHLNHPHIAKIYNALFLDKRYAIIIEAILDEDQQPSLNLSQFLQKFPDLPEETILCFAQQVSSALDYAHIQEKPLAHGTLKLSNILVRYTSKGPETIITDFGLSQIIGPLAVLSRIYHAMSSFYSLEIGCDTNGKNYAIGPWDEACAKEVHRSFVEQFPFLSPEQKRQFNWTSQPKADVWAFGVLLYYLLMRKFPEGFFDLPSQKISDLKWQWDALICSCLQTEPEMRLGPLQEKMSELVNISALSSCEAHLKRLQAEKYIMGTKFSFTTACHAKPILNPQELTRPSFEPDPGAIFQAEMTVSPYKPKPQVEKAIQPILTNMVIIPSGVYLRGSNQGARDEHPRHSIHMHSFALDIHPITNEQFARFLEVMGGEKDGQNNDIIRLRESRIKRSGGKLSIESGYAKHPVVGITWYGAIAYAKWIGKRLPTEAEWEIASYGGKEDFLYPTGQDIDRTQANFFSSDTTAMLSYPPNEYGLYDMAGNVYEWCQDWYDYQYYDLSIQEPNHPQGPPQGVYRVLRGGCWKSLKEDLRCSHRHRNNPGTMNGTYGFRCAADVAINP</sequence>
<evidence type="ECO:0000259" key="5">
    <source>
        <dbReference type="PROSITE" id="PS50011"/>
    </source>
</evidence>